<proteinExistence type="predicted"/>
<evidence type="ECO:0000313" key="1">
    <source>
        <dbReference type="EMBL" id="GAH01684.1"/>
    </source>
</evidence>
<accession>X1D9D9</accession>
<dbReference type="AlphaFoldDB" id="X1D9D9"/>
<reference evidence="1" key="1">
    <citation type="journal article" date="2014" name="Front. Microbiol.">
        <title>High frequency of phylogenetically diverse reductive dehalogenase-homologous genes in deep subseafloor sedimentary metagenomes.</title>
        <authorList>
            <person name="Kawai M."/>
            <person name="Futagami T."/>
            <person name="Toyoda A."/>
            <person name="Takaki Y."/>
            <person name="Nishi S."/>
            <person name="Hori S."/>
            <person name="Arai W."/>
            <person name="Tsubouchi T."/>
            <person name="Morono Y."/>
            <person name="Uchiyama I."/>
            <person name="Ito T."/>
            <person name="Fujiyama A."/>
            <person name="Inagaki F."/>
            <person name="Takami H."/>
        </authorList>
    </citation>
    <scope>NUCLEOTIDE SEQUENCE</scope>
    <source>
        <strain evidence="1">Expedition CK06-06</strain>
    </source>
</reference>
<gene>
    <name evidence="1" type="ORF">S01H4_49711</name>
</gene>
<sequence>MEDQVDLLGVQLMHLVDMMDAKLDRIELNQEHLKEMINQRLIDIEKQEGTKSV</sequence>
<comment type="caution">
    <text evidence="1">The sequence shown here is derived from an EMBL/GenBank/DDBJ whole genome shotgun (WGS) entry which is preliminary data.</text>
</comment>
<organism evidence="1">
    <name type="scientific">marine sediment metagenome</name>
    <dbReference type="NCBI Taxonomy" id="412755"/>
    <lineage>
        <taxon>unclassified sequences</taxon>
        <taxon>metagenomes</taxon>
        <taxon>ecological metagenomes</taxon>
    </lineage>
</organism>
<name>X1D9D9_9ZZZZ</name>
<dbReference type="EMBL" id="BART01028149">
    <property type="protein sequence ID" value="GAH01684.1"/>
    <property type="molecule type" value="Genomic_DNA"/>
</dbReference>
<protein>
    <submittedName>
        <fullName evidence="1">Uncharacterized protein</fullName>
    </submittedName>
</protein>